<feature type="region of interest" description="Disordered" evidence="1">
    <location>
        <begin position="26"/>
        <end position="75"/>
    </location>
</feature>
<evidence type="ECO:0000256" key="1">
    <source>
        <dbReference type="SAM" id="MobiDB-lite"/>
    </source>
</evidence>
<name>A0ABW2VWD1_9ACTN</name>
<keyword evidence="4" id="KW-1185">Reference proteome</keyword>
<organism evidence="3 4">
    <name type="scientific">Streptomyces lutosisoli</name>
    <dbReference type="NCBI Taxonomy" id="2665721"/>
    <lineage>
        <taxon>Bacteria</taxon>
        <taxon>Bacillati</taxon>
        <taxon>Actinomycetota</taxon>
        <taxon>Actinomycetes</taxon>
        <taxon>Kitasatosporales</taxon>
        <taxon>Streptomycetaceae</taxon>
        <taxon>Streptomyces</taxon>
    </lineage>
</organism>
<feature type="compositionally biased region" description="Polar residues" evidence="1">
    <location>
        <begin position="26"/>
        <end position="35"/>
    </location>
</feature>
<comment type="caution">
    <text evidence="3">The sequence shown here is derived from an EMBL/GenBank/DDBJ whole genome shotgun (WGS) entry which is preliminary data.</text>
</comment>
<keyword evidence="3" id="KW-0378">Hydrolase</keyword>
<protein>
    <submittedName>
        <fullName evidence="3">SGNH/GDSL hydrolase family protein</fullName>
        <ecNumber evidence="3">3.1.-.-</ecNumber>
    </submittedName>
</protein>
<evidence type="ECO:0000259" key="2">
    <source>
        <dbReference type="Pfam" id="PF13472"/>
    </source>
</evidence>
<dbReference type="RefSeq" id="WP_381264544.1">
    <property type="nucleotide sequence ID" value="NZ_JBHTBI010000107.1"/>
</dbReference>
<dbReference type="InterPro" id="IPR036514">
    <property type="entry name" value="SGNH_hydro_sf"/>
</dbReference>
<accession>A0ABW2VWD1</accession>
<dbReference type="CDD" id="cd01823">
    <property type="entry name" value="SEST_like"/>
    <property type="match status" value="1"/>
</dbReference>
<dbReference type="SUPFAM" id="SSF52266">
    <property type="entry name" value="SGNH hydrolase"/>
    <property type="match status" value="1"/>
</dbReference>
<dbReference type="PANTHER" id="PTHR37981">
    <property type="entry name" value="LIPASE 2"/>
    <property type="match status" value="1"/>
</dbReference>
<feature type="domain" description="SGNH hydrolase-type esterase" evidence="2">
    <location>
        <begin position="51"/>
        <end position="302"/>
    </location>
</feature>
<dbReference type="GO" id="GO:0016787">
    <property type="term" value="F:hydrolase activity"/>
    <property type="evidence" value="ECO:0007669"/>
    <property type="project" value="UniProtKB-KW"/>
</dbReference>
<dbReference type="InterPro" id="IPR013830">
    <property type="entry name" value="SGNH_hydro"/>
</dbReference>
<evidence type="ECO:0000313" key="4">
    <source>
        <dbReference type="Proteomes" id="UP001596957"/>
    </source>
</evidence>
<evidence type="ECO:0000313" key="3">
    <source>
        <dbReference type="EMBL" id="MFD0287516.1"/>
    </source>
</evidence>
<dbReference type="Proteomes" id="UP001596957">
    <property type="component" value="Unassembled WGS sequence"/>
</dbReference>
<dbReference type="Pfam" id="PF13472">
    <property type="entry name" value="Lipase_GDSL_2"/>
    <property type="match status" value="1"/>
</dbReference>
<dbReference type="PANTHER" id="PTHR37981:SF1">
    <property type="entry name" value="SGNH HYDROLASE-TYPE ESTERASE DOMAIN-CONTAINING PROTEIN"/>
    <property type="match status" value="1"/>
</dbReference>
<sequence length="315" mass="32816">MGPLARTGIGVALTCGVLVTAVSIGQNSDNDSQKAPATAPHKETPKGPYVALGDSYTSGPKIPPQTGDPAGCDRSGRNYPALVAKELGLRTADFRDVSCSGATIADLTAPQSTDHGTNPAQLSALATTTKLVTLGIGGNDIGFSSVITKCVTTGTLFKLADKLTDITDKAPCKEKYTSGTDEVTRKIRATGDRLARALTEIERRAPKARVYVVGYPAILPAKGTACSRDMPLAPGDVTFLRQKQQELNTMLGERARASGATYVDTFTPSAGHDACSPAATRWIEPLNPSSPAAVVHPNEHGERGMATAVLSALKS</sequence>
<dbReference type="EMBL" id="JBHTEC010000001">
    <property type="protein sequence ID" value="MFD0287516.1"/>
    <property type="molecule type" value="Genomic_DNA"/>
</dbReference>
<reference evidence="4" key="1">
    <citation type="journal article" date="2019" name="Int. J. Syst. Evol. Microbiol.">
        <title>The Global Catalogue of Microorganisms (GCM) 10K type strain sequencing project: providing services to taxonomists for standard genome sequencing and annotation.</title>
        <authorList>
            <consortium name="The Broad Institute Genomics Platform"/>
            <consortium name="The Broad Institute Genome Sequencing Center for Infectious Disease"/>
            <person name="Wu L."/>
            <person name="Ma J."/>
        </authorList>
    </citation>
    <scope>NUCLEOTIDE SEQUENCE [LARGE SCALE GENOMIC DNA]</scope>
    <source>
        <strain evidence="4">CGMCC 4.7198</strain>
    </source>
</reference>
<dbReference type="Gene3D" id="3.40.50.1110">
    <property type="entry name" value="SGNH hydrolase"/>
    <property type="match status" value="1"/>
</dbReference>
<gene>
    <name evidence="3" type="ORF">ACFQZP_38905</name>
</gene>
<dbReference type="InterPro" id="IPR037460">
    <property type="entry name" value="SEST-like"/>
</dbReference>
<dbReference type="EC" id="3.1.-.-" evidence="3"/>
<proteinExistence type="predicted"/>